<protein>
    <submittedName>
        <fullName evidence="2">Uncharacterized protein</fullName>
    </submittedName>
</protein>
<gene>
    <name evidence="2" type="ORF">CAUS1442_LOCUS12197</name>
</gene>
<reference evidence="2" key="1">
    <citation type="submission" date="2021-01" db="EMBL/GenBank/DDBJ databases">
        <authorList>
            <person name="Corre E."/>
            <person name="Pelletier E."/>
            <person name="Niang G."/>
            <person name="Scheremetjew M."/>
            <person name="Finn R."/>
            <person name="Kale V."/>
            <person name="Holt S."/>
            <person name="Cochrane G."/>
            <person name="Meng A."/>
            <person name="Brown T."/>
            <person name="Cohen L."/>
        </authorList>
    </citation>
    <scope>NUCLEOTIDE SEQUENCE</scope>
    <source>
        <strain evidence="2">CCMP3328</strain>
    </source>
</reference>
<evidence type="ECO:0000256" key="1">
    <source>
        <dbReference type="SAM" id="SignalP"/>
    </source>
</evidence>
<name>A0A7R9X0I0_9STRA</name>
<accession>A0A7R9X0I0</accession>
<feature type="signal peptide" evidence="1">
    <location>
        <begin position="1"/>
        <end position="28"/>
    </location>
</feature>
<organism evidence="2">
    <name type="scientific">Craspedostauros australis</name>
    <dbReference type="NCBI Taxonomy" id="1486917"/>
    <lineage>
        <taxon>Eukaryota</taxon>
        <taxon>Sar</taxon>
        <taxon>Stramenopiles</taxon>
        <taxon>Ochrophyta</taxon>
        <taxon>Bacillariophyta</taxon>
        <taxon>Bacillariophyceae</taxon>
        <taxon>Bacillariophycidae</taxon>
        <taxon>Naviculales</taxon>
        <taxon>Naviculaceae</taxon>
        <taxon>Craspedostauros</taxon>
    </lineage>
</organism>
<evidence type="ECO:0000313" key="2">
    <source>
        <dbReference type="EMBL" id="CAD8340064.1"/>
    </source>
</evidence>
<dbReference type="EMBL" id="HBEF01019762">
    <property type="protein sequence ID" value="CAD8340064.1"/>
    <property type="molecule type" value="Transcribed_RNA"/>
</dbReference>
<feature type="chain" id="PRO_5030717289" evidence="1">
    <location>
        <begin position="29"/>
        <end position="262"/>
    </location>
</feature>
<proteinExistence type="predicted"/>
<keyword evidence="1" id="KW-0732">Signal</keyword>
<sequence>MTMMMQSTPLRLGLLAAIACTASLTCSAFSISSSSSSIGRAATTTARRTSTAVFSSYIIEPDDLSDDVGVDPNSGGVGLALNCATRICGAVSSKGEVEPADMSLFDALSEVASAPTTIAAIGEGKENYVDPGKGTKQEIFYGPIEAMKDVLSNLNVADLDGKQKVIINLLSGDDLILGEVMDAISQFVKETGVAPKKQKIEFNSISFKDIERGDCTITIVLGDGESAEDVSGADKSVANGEVYFYKDKYYTVDEANLNTSDE</sequence>
<dbReference type="AlphaFoldDB" id="A0A7R9X0I0"/>